<dbReference type="EMBL" id="MVCE01000001">
    <property type="protein sequence ID" value="PGF36804.1"/>
    <property type="molecule type" value="Genomic_DNA"/>
</dbReference>
<protein>
    <submittedName>
        <fullName evidence="1">Uncharacterized protein</fullName>
    </submittedName>
</protein>
<dbReference type="GeneID" id="92858337"/>
<evidence type="ECO:0000313" key="2">
    <source>
        <dbReference type="Proteomes" id="UP000226191"/>
    </source>
</evidence>
<dbReference type="AlphaFoldDB" id="A0A8B2VJB2"/>
<sequence length="97" mass="10341">MDSVGNLANAYAPGQPPVAFAIRLVGGDTSPIRSPQGFRDGAFVDPGVRRDLSVTTRGISGCLEPGCTMTTMADSERSADTPDDCFLNVSTWCCRRR</sequence>
<dbReference type="Proteomes" id="UP000226191">
    <property type="component" value="Unassembled WGS sequence"/>
</dbReference>
<dbReference type="RefSeq" id="WP_002524243.1">
    <property type="nucleotide sequence ID" value="NZ_AP022844.1"/>
</dbReference>
<reference evidence="1 2" key="1">
    <citation type="submission" date="2017-02" db="EMBL/GenBank/DDBJ databases">
        <title>Prevalence of linear plasmids in Cutibacterium acnes isolates obtained from cancerous prostatic tissue.</title>
        <authorList>
            <person name="Davidsson S."/>
            <person name="Bruggemann H."/>
        </authorList>
    </citation>
    <scope>NUCLEOTIDE SEQUENCE [LARGE SCALE GENOMIC DNA]</scope>
    <source>
        <strain evidence="1 2">11-78</strain>
    </source>
</reference>
<comment type="caution">
    <text evidence="1">The sequence shown here is derived from an EMBL/GenBank/DDBJ whole genome shotgun (WGS) entry which is preliminary data.</text>
</comment>
<evidence type="ECO:0000313" key="1">
    <source>
        <dbReference type="EMBL" id="PGF36804.1"/>
    </source>
</evidence>
<name>A0A8B2VJB2_CUTAC</name>
<accession>A0A8B2VJB2</accession>
<organism evidence="1 2">
    <name type="scientific">Cutibacterium acnes</name>
    <name type="common">Propionibacterium acnes</name>
    <dbReference type="NCBI Taxonomy" id="1747"/>
    <lineage>
        <taxon>Bacteria</taxon>
        <taxon>Bacillati</taxon>
        <taxon>Actinomycetota</taxon>
        <taxon>Actinomycetes</taxon>
        <taxon>Propionibacteriales</taxon>
        <taxon>Propionibacteriaceae</taxon>
        <taxon>Cutibacterium</taxon>
    </lineage>
</organism>
<proteinExistence type="predicted"/>
<gene>
    <name evidence="1" type="ORF">B1B09_02455</name>
</gene>